<feature type="transmembrane region" description="Helical" evidence="1">
    <location>
        <begin position="38"/>
        <end position="56"/>
    </location>
</feature>
<reference evidence="3" key="1">
    <citation type="submission" date="2016-10" db="EMBL/GenBank/DDBJ databases">
        <title>Pseudomonas frederiksbergensis ERGS4:02 complete genome.</title>
        <authorList>
            <person name="Kumar R."/>
            <person name="Acharya V."/>
            <person name="Singh D."/>
        </authorList>
    </citation>
    <scope>NUCLEOTIDE SEQUENCE [LARGE SCALE GENOMIC DNA]</scope>
    <source>
        <strain evidence="3">ERGS4:02</strain>
    </source>
</reference>
<evidence type="ECO:0008006" key="4">
    <source>
        <dbReference type="Google" id="ProtNLM"/>
    </source>
</evidence>
<dbReference type="AlphaFoldDB" id="A0A1J0EGS6"/>
<dbReference type="GeneID" id="46907581"/>
<keyword evidence="1" id="KW-0472">Membrane</keyword>
<evidence type="ECO:0000313" key="2">
    <source>
        <dbReference type="EMBL" id="APC15115.1"/>
    </source>
</evidence>
<protein>
    <recommendedName>
        <fullName evidence="4">Zinc ribbon domain-containing protein</fullName>
    </recommendedName>
</protein>
<evidence type="ECO:0000313" key="3">
    <source>
        <dbReference type="Proteomes" id="UP000182567"/>
    </source>
</evidence>
<evidence type="ECO:0000256" key="1">
    <source>
        <dbReference type="SAM" id="Phobius"/>
    </source>
</evidence>
<dbReference type="OrthoDB" id="6904817at2"/>
<gene>
    <name evidence="2" type="ORF">BLL42_05050</name>
</gene>
<proteinExistence type="predicted"/>
<accession>A0A1J0EGS6</accession>
<keyword evidence="1" id="KW-1133">Transmembrane helix</keyword>
<organism evidence="2 3">
    <name type="scientific">Pseudomonas frederiksbergensis</name>
    <dbReference type="NCBI Taxonomy" id="104087"/>
    <lineage>
        <taxon>Bacteria</taxon>
        <taxon>Pseudomonadati</taxon>
        <taxon>Pseudomonadota</taxon>
        <taxon>Gammaproteobacteria</taxon>
        <taxon>Pseudomonadales</taxon>
        <taxon>Pseudomonadaceae</taxon>
        <taxon>Pseudomonas</taxon>
    </lineage>
</organism>
<dbReference type="Proteomes" id="UP000182567">
    <property type="component" value="Chromosome"/>
</dbReference>
<sequence length="259" mass="28504">MGMIACKECKHQISTTAKTCPSCGAESPTGDRGKQISGLIYLGLIGYAFYWVWGLLTPKVDDVTVPVSAPTSYTITQDESRAPVKRTVEVELVSRVNEADLALVAKEIFAQGKNKTDRTFIGYRVDGKTKGTYWATSHYDPDLKVVIRGLTLADFQTLQAFDVAKAYPQATGAWIRDDGFGYLMVVYECNGKFFIDSIFPNGEKNTNAVVSKRMPDGGLRLSEPDNSFGEFYVVDAEGGLQGWSENGVYMTLQPLQSML</sequence>
<dbReference type="RefSeq" id="WP_071551080.1">
    <property type="nucleotide sequence ID" value="NZ_CP017886.1"/>
</dbReference>
<keyword evidence="1" id="KW-0812">Transmembrane</keyword>
<dbReference type="EMBL" id="CP017886">
    <property type="protein sequence ID" value="APC15115.1"/>
    <property type="molecule type" value="Genomic_DNA"/>
</dbReference>
<name>A0A1J0EGS6_9PSED</name>